<dbReference type="KEGG" id="mor:MOC_2831"/>
<organism evidence="2 3">
    <name type="scientific">Methylobacterium oryzae CBMB20</name>
    <dbReference type="NCBI Taxonomy" id="693986"/>
    <lineage>
        <taxon>Bacteria</taxon>
        <taxon>Pseudomonadati</taxon>
        <taxon>Pseudomonadota</taxon>
        <taxon>Alphaproteobacteria</taxon>
        <taxon>Hyphomicrobiales</taxon>
        <taxon>Methylobacteriaceae</taxon>
        <taxon>Methylobacterium</taxon>
    </lineage>
</organism>
<evidence type="ECO:0000256" key="1">
    <source>
        <dbReference type="SAM" id="MobiDB-lite"/>
    </source>
</evidence>
<evidence type="ECO:0000313" key="3">
    <source>
        <dbReference type="Proteomes" id="UP000029492"/>
    </source>
</evidence>
<feature type="region of interest" description="Disordered" evidence="1">
    <location>
        <begin position="1"/>
        <end position="51"/>
    </location>
</feature>
<dbReference type="Proteomes" id="UP000029492">
    <property type="component" value="Chromosome"/>
</dbReference>
<evidence type="ECO:0000313" key="2">
    <source>
        <dbReference type="EMBL" id="AIQ90586.1"/>
    </source>
</evidence>
<reference evidence="2 3" key="1">
    <citation type="journal article" date="2014" name="PLoS ONE">
        <title>Genome Information of Methylobacterium oryzae, a Plant-Probiotic Methylotroph in the Phyllosphere.</title>
        <authorList>
            <person name="Kwak M.J."/>
            <person name="Jeong H."/>
            <person name="Madhaiyan M."/>
            <person name="Lee Y."/>
            <person name="Sa T.M."/>
            <person name="Oh T.K."/>
            <person name="Kim J.F."/>
        </authorList>
    </citation>
    <scope>NUCLEOTIDE SEQUENCE [LARGE SCALE GENOMIC DNA]</scope>
    <source>
        <strain evidence="2 3">CBMB20</strain>
    </source>
</reference>
<gene>
    <name evidence="2" type="ORF">MOC_2831</name>
</gene>
<dbReference type="HOGENOM" id="CLU_3100736_0_0_5"/>
<feature type="compositionally biased region" description="Basic and acidic residues" evidence="1">
    <location>
        <begin position="42"/>
        <end position="51"/>
    </location>
</feature>
<dbReference type="EMBL" id="CP003811">
    <property type="protein sequence ID" value="AIQ90586.1"/>
    <property type="molecule type" value="Genomic_DNA"/>
</dbReference>
<accession>A0A089NRN2</accession>
<dbReference type="AlphaFoldDB" id="A0A089NRN2"/>
<proteinExistence type="predicted"/>
<protein>
    <submittedName>
        <fullName evidence="2">Protein of unassigned function</fullName>
    </submittedName>
</protein>
<sequence length="51" mass="5585">MATGGAIDEDSDRRHSRRGRFPVIPVLLRGARDPDAPTATPDFRRARGAPE</sequence>
<keyword evidence="3" id="KW-1185">Reference proteome</keyword>
<name>A0A089NRN2_9HYPH</name>